<accession>A0A2S0HUS9</accession>
<keyword evidence="3" id="KW-1185">Reference proteome</keyword>
<dbReference type="EMBL" id="CP027062">
    <property type="protein sequence ID" value="AVI50437.1"/>
    <property type="molecule type" value="Genomic_DNA"/>
</dbReference>
<evidence type="ECO:0000313" key="2">
    <source>
        <dbReference type="EMBL" id="AVI50437.1"/>
    </source>
</evidence>
<feature type="transmembrane region" description="Helical" evidence="1">
    <location>
        <begin position="74"/>
        <end position="91"/>
    </location>
</feature>
<protein>
    <submittedName>
        <fullName evidence="2">Uncharacterized protein</fullName>
    </submittedName>
</protein>
<gene>
    <name evidence="2" type="ORF">C5O00_04355</name>
</gene>
<name>A0A2S0HUS9_9FLAO</name>
<dbReference type="RefSeq" id="WP_105215272.1">
    <property type="nucleotide sequence ID" value="NZ_CP027062.1"/>
</dbReference>
<keyword evidence="1" id="KW-0472">Membrane</keyword>
<dbReference type="Proteomes" id="UP000238442">
    <property type="component" value="Chromosome"/>
</dbReference>
<feature type="transmembrane region" description="Helical" evidence="1">
    <location>
        <begin position="34"/>
        <end position="54"/>
    </location>
</feature>
<proteinExistence type="predicted"/>
<keyword evidence="1" id="KW-0812">Transmembrane</keyword>
<evidence type="ECO:0000313" key="3">
    <source>
        <dbReference type="Proteomes" id="UP000238442"/>
    </source>
</evidence>
<organism evidence="2 3">
    <name type="scientific">Pukyongia salina</name>
    <dbReference type="NCBI Taxonomy" id="2094025"/>
    <lineage>
        <taxon>Bacteria</taxon>
        <taxon>Pseudomonadati</taxon>
        <taxon>Bacteroidota</taxon>
        <taxon>Flavobacteriia</taxon>
        <taxon>Flavobacteriales</taxon>
        <taxon>Flavobacteriaceae</taxon>
        <taxon>Pukyongia</taxon>
    </lineage>
</organism>
<evidence type="ECO:0000256" key="1">
    <source>
        <dbReference type="SAM" id="Phobius"/>
    </source>
</evidence>
<dbReference type="KEGG" id="aue:C5O00_04355"/>
<keyword evidence="1" id="KW-1133">Transmembrane helix</keyword>
<dbReference type="AlphaFoldDB" id="A0A2S0HUS9"/>
<sequence length="105" mass="11542">MSGTLADAKAAMAAEEGKLKKFLKAVKKFMAKEFLWVLFALILAAPMAFIFKYLLDELASGVTIEYICEMLGEIPLFMGCYMVSIAGIYFARATQGAIKTLVSKK</sequence>
<reference evidence="2 3" key="1">
    <citation type="submission" date="2018-02" db="EMBL/GenBank/DDBJ databases">
        <title>Genomic analysis of the strain RR4-38 isolated from a seawater recirculating aquaculture system.</title>
        <authorList>
            <person name="Kim Y.-S."/>
            <person name="Jang Y.H."/>
            <person name="Kim K.-H."/>
        </authorList>
    </citation>
    <scope>NUCLEOTIDE SEQUENCE [LARGE SCALE GENOMIC DNA]</scope>
    <source>
        <strain evidence="2 3">RR4-38</strain>
    </source>
</reference>